<dbReference type="Gene3D" id="3.30.1360.70">
    <property type="entry name" value="Arginyl tRNA synthetase N-terminal domain"/>
    <property type="match status" value="1"/>
</dbReference>
<evidence type="ECO:0000256" key="5">
    <source>
        <dbReference type="ARBA" id="ARBA00022598"/>
    </source>
</evidence>
<comment type="caution">
    <text evidence="15">The sequence shown here is derived from an EMBL/GenBank/DDBJ whole genome shotgun (WGS) entry which is preliminary data.</text>
</comment>
<keyword evidence="7 12" id="KW-0067">ATP-binding</keyword>
<evidence type="ECO:0000256" key="2">
    <source>
        <dbReference type="ARBA" id="ARBA00005594"/>
    </source>
</evidence>
<dbReference type="CDD" id="cd07956">
    <property type="entry name" value="Anticodon_Ia_Arg"/>
    <property type="match status" value="1"/>
</dbReference>
<dbReference type="Proteomes" id="UP000177369">
    <property type="component" value="Unassembled WGS sequence"/>
</dbReference>
<proteinExistence type="inferred from homology"/>
<keyword evidence="4" id="KW-0963">Cytoplasm</keyword>
<dbReference type="HAMAP" id="MF_00123">
    <property type="entry name" value="Arg_tRNA_synth"/>
    <property type="match status" value="1"/>
</dbReference>
<dbReference type="EC" id="6.1.1.19" evidence="3 11"/>
<evidence type="ECO:0000256" key="10">
    <source>
        <dbReference type="ARBA" id="ARBA00049339"/>
    </source>
</evidence>
<name>A0A1F5G8K1_9BACT</name>
<dbReference type="STRING" id="1797714.A3D04_04035"/>
<dbReference type="PANTHER" id="PTHR11956:SF5">
    <property type="entry name" value="ARGININE--TRNA LIGASE, CYTOPLASMIC"/>
    <property type="match status" value="1"/>
</dbReference>
<feature type="domain" description="Arginyl tRNA synthetase N-terminal" evidence="14">
    <location>
        <begin position="1"/>
        <end position="77"/>
    </location>
</feature>
<evidence type="ECO:0000256" key="9">
    <source>
        <dbReference type="ARBA" id="ARBA00023146"/>
    </source>
</evidence>
<feature type="non-terminal residue" evidence="15">
    <location>
        <position position="1"/>
    </location>
</feature>
<sequence length="531" mass="59485">GRSGWDGRVEVTRPADARYGDYSTNVALKIATRDTVHETRNKRSPMEIARELADSLQSQAYIEKLEVSEPGFVNFFIKDVVWQNQVSDVLKAGSKFGSNDSGRGKKARVEFVSANPTGPLHFGNARGGPIGDTLASVLEFSGYKVLREYLNNDRGNQVVDLGRTIAVHLGLIEKGEGDLAYLGEYVKELSANVKSKIGNTKDLSQDEVAKKVGELAVRIMFEEIIKDTRDLGIKYDLITTESDLQKEAPKVLTEFERRGLLKKLEGAVWFGDRGAVVVKSDGTFTYFTADLVYHKQKFESGYDLVVDVFGSNTSGHVPKLRELADVLGFNQEKLKVILYQFVRIKRGSDIVKMSKRSGTFVTVREVLDEVGRDALRFFILMHEVNTHIDFDLDLAKEKSSKNPVYYVQYANARICSILAKAKGKKPFDKTQGKLQAKSNHELLTGNYELNLVKQISRFPELVEDISENFAVNQLTTYAMELADSFHKFYENCPVLLEKEELRQARLALISATQIALANTLRLLGVSAPEKM</sequence>
<dbReference type="InterPro" id="IPR008909">
    <property type="entry name" value="DALR_anticod-bd"/>
</dbReference>
<dbReference type="InterPro" id="IPR005148">
    <property type="entry name" value="Arg-tRNA-synth_N"/>
</dbReference>
<dbReference type="Pfam" id="PF03485">
    <property type="entry name" value="Arg_tRNA_synt_N"/>
    <property type="match status" value="1"/>
</dbReference>
<dbReference type="InterPro" id="IPR009080">
    <property type="entry name" value="tRNAsynth_Ia_anticodon-bd"/>
</dbReference>
<dbReference type="GO" id="GO:0005737">
    <property type="term" value="C:cytoplasm"/>
    <property type="evidence" value="ECO:0007669"/>
    <property type="project" value="UniProtKB-SubCell"/>
</dbReference>
<dbReference type="SMART" id="SM00836">
    <property type="entry name" value="DALR_1"/>
    <property type="match status" value="1"/>
</dbReference>
<dbReference type="InterPro" id="IPR001278">
    <property type="entry name" value="Arg-tRNA-ligase"/>
</dbReference>
<keyword evidence="6 12" id="KW-0547">Nucleotide-binding</keyword>
<comment type="similarity">
    <text evidence="2 12">Belongs to the class-I aminoacyl-tRNA synthetase family.</text>
</comment>
<dbReference type="GO" id="GO:0004814">
    <property type="term" value="F:arginine-tRNA ligase activity"/>
    <property type="evidence" value="ECO:0007669"/>
    <property type="project" value="UniProtKB-UniRule"/>
</dbReference>
<comment type="catalytic activity">
    <reaction evidence="10">
        <text>tRNA(Arg) + L-arginine + ATP = L-arginyl-tRNA(Arg) + AMP + diphosphate</text>
        <dbReference type="Rhea" id="RHEA:20301"/>
        <dbReference type="Rhea" id="RHEA-COMP:9658"/>
        <dbReference type="Rhea" id="RHEA-COMP:9673"/>
        <dbReference type="ChEBI" id="CHEBI:30616"/>
        <dbReference type="ChEBI" id="CHEBI:32682"/>
        <dbReference type="ChEBI" id="CHEBI:33019"/>
        <dbReference type="ChEBI" id="CHEBI:78442"/>
        <dbReference type="ChEBI" id="CHEBI:78513"/>
        <dbReference type="ChEBI" id="CHEBI:456215"/>
        <dbReference type="EC" id="6.1.1.19"/>
    </reaction>
</comment>
<evidence type="ECO:0000313" key="16">
    <source>
        <dbReference type="Proteomes" id="UP000177369"/>
    </source>
</evidence>
<dbReference type="SUPFAM" id="SSF55190">
    <property type="entry name" value="Arginyl-tRNA synthetase (ArgRS), N-terminal 'additional' domain"/>
    <property type="match status" value="1"/>
</dbReference>
<organism evidence="15 16">
    <name type="scientific">Candidatus Curtissbacteria bacterium RIFCSPHIGHO2_02_FULL_40_16b</name>
    <dbReference type="NCBI Taxonomy" id="1797714"/>
    <lineage>
        <taxon>Bacteria</taxon>
        <taxon>Candidatus Curtissiibacteriota</taxon>
    </lineage>
</organism>
<evidence type="ECO:0000256" key="6">
    <source>
        <dbReference type="ARBA" id="ARBA00022741"/>
    </source>
</evidence>
<dbReference type="SUPFAM" id="SSF52374">
    <property type="entry name" value="Nucleotidylyl transferase"/>
    <property type="match status" value="1"/>
</dbReference>
<keyword evidence="9 12" id="KW-0030">Aminoacyl-tRNA synthetase</keyword>
<keyword evidence="5 12" id="KW-0436">Ligase</keyword>
<dbReference type="Pfam" id="PF05746">
    <property type="entry name" value="DALR_1"/>
    <property type="match status" value="1"/>
</dbReference>
<keyword evidence="8 12" id="KW-0648">Protein biosynthesis</keyword>
<protein>
    <recommendedName>
        <fullName evidence="3 11">Arginine--tRNA ligase</fullName>
        <ecNumber evidence="3 11">6.1.1.19</ecNumber>
    </recommendedName>
</protein>
<evidence type="ECO:0000259" key="13">
    <source>
        <dbReference type="SMART" id="SM00836"/>
    </source>
</evidence>
<dbReference type="PANTHER" id="PTHR11956">
    <property type="entry name" value="ARGINYL-TRNA SYNTHETASE"/>
    <property type="match status" value="1"/>
</dbReference>
<evidence type="ECO:0000256" key="7">
    <source>
        <dbReference type="ARBA" id="ARBA00022840"/>
    </source>
</evidence>
<evidence type="ECO:0000256" key="4">
    <source>
        <dbReference type="ARBA" id="ARBA00022490"/>
    </source>
</evidence>
<feature type="domain" description="DALR anticodon binding" evidence="13">
    <location>
        <begin position="407"/>
        <end position="531"/>
    </location>
</feature>
<dbReference type="InterPro" id="IPR036695">
    <property type="entry name" value="Arg-tRNA-synth_N_sf"/>
</dbReference>
<dbReference type="Gene3D" id="3.40.50.620">
    <property type="entry name" value="HUPs"/>
    <property type="match status" value="1"/>
</dbReference>
<comment type="subcellular location">
    <subcellularLocation>
        <location evidence="1">Cytoplasm</location>
    </subcellularLocation>
</comment>
<dbReference type="PRINTS" id="PR01038">
    <property type="entry name" value="TRNASYNTHARG"/>
</dbReference>
<dbReference type="InterPro" id="IPR014729">
    <property type="entry name" value="Rossmann-like_a/b/a_fold"/>
</dbReference>
<dbReference type="SMART" id="SM01016">
    <property type="entry name" value="Arg_tRNA_synt_N"/>
    <property type="match status" value="1"/>
</dbReference>
<gene>
    <name evidence="15" type="ORF">A3D04_04035</name>
</gene>
<evidence type="ECO:0000256" key="1">
    <source>
        <dbReference type="ARBA" id="ARBA00004496"/>
    </source>
</evidence>
<reference evidence="15 16" key="1">
    <citation type="journal article" date="2016" name="Nat. Commun.">
        <title>Thousands of microbial genomes shed light on interconnected biogeochemical processes in an aquifer system.</title>
        <authorList>
            <person name="Anantharaman K."/>
            <person name="Brown C.T."/>
            <person name="Hug L.A."/>
            <person name="Sharon I."/>
            <person name="Castelle C.J."/>
            <person name="Probst A.J."/>
            <person name="Thomas B.C."/>
            <person name="Singh A."/>
            <person name="Wilkins M.J."/>
            <person name="Karaoz U."/>
            <person name="Brodie E.L."/>
            <person name="Williams K.H."/>
            <person name="Hubbard S.S."/>
            <person name="Banfield J.F."/>
        </authorList>
    </citation>
    <scope>NUCLEOTIDE SEQUENCE [LARGE SCALE GENOMIC DNA]</scope>
</reference>
<evidence type="ECO:0000259" key="14">
    <source>
        <dbReference type="SMART" id="SM01016"/>
    </source>
</evidence>
<accession>A0A1F5G8K1</accession>
<dbReference type="GO" id="GO:0006420">
    <property type="term" value="P:arginyl-tRNA aminoacylation"/>
    <property type="evidence" value="ECO:0007669"/>
    <property type="project" value="UniProtKB-UniRule"/>
</dbReference>
<dbReference type="GO" id="GO:0005524">
    <property type="term" value="F:ATP binding"/>
    <property type="evidence" value="ECO:0007669"/>
    <property type="project" value="UniProtKB-KW"/>
</dbReference>
<dbReference type="SUPFAM" id="SSF47323">
    <property type="entry name" value="Anticodon-binding domain of a subclass of class I aminoacyl-tRNA synthetases"/>
    <property type="match status" value="1"/>
</dbReference>
<evidence type="ECO:0000256" key="12">
    <source>
        <dbReference type="RuleBase" id="RU363038"/>
    </source>
</evidence>
<dbReference type="FunFam" id="1.10.730.10:FF:000008">
    <property type="entry name" value="Arginine--tRNA ligase"/>
    <property type="match status" value="1"/>
</dbReference>
<dbReference type="Gene3D" id="1.10.730.10">
    <property type="entry name" value="Isoleucyl-tRNA Synthetase, Domain 1"/>
    <property type="match status" value="1"/>
</dbReference>
<evidence type="ECO:0000256" key="11">
    <source>
        <dbReference type="NCBIfam" id="TIGR00456"/>
    </source>
</evidence>
<dbReference type="AlphaFoldDB" id="A0A1F5G8K1"/>
<evidence type="ECO:0000313" key="15">
    <source>
        <dbReference type="EMBL" id="OGD88200.1"/>
    </source>
</evidence>
<dbReference type="Pfam" id="PF00750">
    <property type="entry name" value="tRNA-synt_1d"/>
    <property type="match status" value="1"/>
</dbReference>
<evidence type="ECO:0000256" key="8">
    <source>
        <dbReference type="ARBA" id="ARBA00022917"/>
    </source>
</evidence>
<evidence type="ECO:0000256" key="3">
    <source>
        <dbReference type="ARBA" id="ARBA00012837"/>
    </source>
</evidence>
<dbReference type="InterPro" id="IPR035684">
    <property type="entry name" value="ArgRS_core"/>
</dbReference>
<dbReference type="EMBL" id="MFBD01000036">
    <property type="protein sequence ID" value="OGD88200.1"/>
    <property type="molecule type" value="Genomic_DNA"/>
</dbReference>
<dbReference type="NCBIfam" id="TIGR00456">
    <property type="entry name" value="argS"/>
    <property type="match status" value="1"/>
</dbReference>